<organism evidence="2 3">
    <name type="scientific">Amorphotheca resinae ATCC 22711</name>
    <dbReference type="NCBI Taxonomy" id="857342"/>
    <lineage>
        <taxon>Eukaryota</taxon>
        <taxon>Fungi</taxon>
        <taxon>Dikarya</taxon>
        <taxon>Ascomycota</taxon>
        <taxon>Pezizomycotina</taxon>
        <taxon>Leotiomycetes</taxon>
        <taxon>Helotiales</taxon>
        <taxon>Amorphothecaceae</taxon>
        <taxon>Amorphotheca</taxon>
    </lineage>
</organism>
<gene>
    <name evidence="2" type="ORF">M430DRAFT_25566</name>
</gene>
<name>A0A2T3BBV9_AMORE</name>
<dbReference type="RefSeq" id="XP_024724416.1">
    <property type="nucleotide sequence ID" value="XM_024865261.1"/>
</dbReference>
<dbReference type="InParanoid" id="A0A2T3BBV9"/>
<feature type="compositionally biased region" description="Acidic residues" evidence="1">
    <location>
        <begin position="58"/>
        <end position="69"/>
    </location>
</feature>
<dbReference type="EMBL" id="KZ679007">
    <property type="protein sequence ID" value="PSS25817.1"/>
    <property type="molecule type" value="Genomic_DNA"/>
</dbReference>
<evidence type="ECO:0000256" key="1">
    <source>
        <dbReference type="SAM" id="MobiDB-lite"/>
    </source>
</evidence>
<reference evidence="2 3" key="1">
    <citation type="journal article" date="2018" name="New Phytol.">
        <title>Comparative genomics and transcriptomics depict ericoid mycorrhizal fungi as versatile saprotrophs and plant mutualists.</title>
        <authorList>
            <person name="Martino E."/>
            <person name="Morin E."/>
            <person name="Grelet G.A."/>
            <person name="Kuo A."/>
            <person name="Kohler A."/>
            <person name="Daghino S."/>
            <person name="Barry K.W."/>
            <person name="Cichocki N."/>
            <person name="Clum A."/>
            <person name="Dockter R.B."/>
            <person name="Hainaut M."/>
            <person name="Kuo R.C."/>
            <person name="LaButti K."/>
            <person name="Lindahl B.D."/>
            <person name="Lindquist E.A."/>
            <person name="Lipzen A."/>
            <person name="Khouja H.R."/>
            <person name="Magnuson J."/>
            <person name="Murat C."/>
            <person name="Ohm R.A."/>
            <person name="Singer S.W."/>
            <person name="Spatafora J.W."/>
            <person name="Wang M."/>
            <person name="Veneault-Fourrey C."/>
            <person name="Henrissat B."/>
            <person name="Grigoriev I.V."/>
            <person name="Martin F.M."/>
            <person name="Perotto S."/>
        </authorList>
    </citation>
    <scope>NUCLEOTIDE SEQUENCE [LARGE SCALE GENOMIC DNA]</scope>
    <source>
        <strain evidence="2 3">ATCC 22711</strain>
    </source>
</reference>
<dbReference type="Proteomes" id="UP000241818">
    <property type="component" value="Unassembled WGS sequence"/>
</dbReference>
<feature type="compositionally biased region" description="Basic residues" evidence="1">
    <location>
        <begin position="30"/>
        <end position="40"/>
    </location>
</feature>
<feature type="region of interest" description="Disordered" evidence="1">
    <location>
        <begin position="19"/>
        <end position="69"/>
    </location>
</feature>
<keyword evidence="3" id="KW-1185">Reference proteome</keyword>
<sequence>MDVSSSPISKSTAELVRQILSPDTEGRTKPILRRPVHTLKRAGPSIKAPPRDYKSPSPEEDESSRDCDSELEEACQELDRPKLESRSEFPEEQSRLFCCPNLIKHFRASPMMPLELDETHGPIIEDFIAHVNNLTLEWRVENPTFDILGDVAYIIKVNKVVRGEEVFTHLFLQDESEGWFAELMRTPKLLPFNPSGPGSYQSYCCTKHISMYRVGFFEKVYSKKHDRWTFGDKGLDVVMGLMTQSEREVEMLSCPAIH</sequence>
<proteinExistence type="predicted"/>
<evidence type="ECO:0000313" key="2">
    <source>
        <dbReference type="EMBL" id="PSS25817.1"/>
    </source>
</evidence>
<dbReference type="AlphaFoldDB" id="A0A2T3BBV9"/>
<protein>
    <submittedName>
        <fullName evidence="2">Uncharacterized protein</fullName>
    </submittedName>
</protein>
<accession>A0A2T3BBV9</accession>
<dbReference type="OrthoDB" id="10640791at2759"/>
<evidence type="ECO:0000313" key="3">
    <source>
        <dbReference type="Proteomes" id="UP000241818"/>
    </source>
</evidence>
<dbReference type="GeneID" id="36573342"/>